<evidence type="ECO:0000259" key="1">
    <source>
        <dbReference type="Pfam" id="PF05699"/>
    </source>
</evidence>
<protein>
    <recommendedName>
        <fullName evidence="1">HAT C-terminal dimerisation domain-containing protein</fullName>
    </recommendedName>
</protein>
<evidence type="ECO:0000313" key="2">
    <source>
        <dbReference type="EMBL" id="CAI6356629.1"/>
    </source>
</evidence>
<feature type="domain" description="HAT C-terminal dimerisation" evidence="1">
    <location>
        <begin position="50"/>
        <end position="88"/>
    </location>
</feature>
<dbReference type="AlphaFoldDB" id="A0AAV0WKX0"/>
<dbReference type="Pfam" id="PF05699">
    <property type="entry name" value="Dimer_Tnp_hAT"/>
    <property type="match status" value="1"/>
</dbReference>
<sequence>MNLIWPQGVEHNNVLLLVSDAAPYMMAKHSFDGLPNTIETTDIVNFKYSPANSVDAERSYSAYKNILSDRRRSLKFENISKIIVIQCNLNI</sequence>
<gene>
    <name evidence="2" type="ORF">MEUPH1_LOCUS12345</name>
</gene>
<dbReference type="GO" id="GO:0046983">
    <property type="term" value="F:protein dimerization activity"/>
    <property type="evidence" value="ECO:0007669"/>
    <property type="project" value="InterPro"/>
</dbReference>
<evidence type="ECO:0000313" key="3">
    <source>
        <dbReference type="Proteomes" id="UP001160148"/>
    </source>
</evidence>
<dbReference type="InterPro" id="IPR012337">
    <property type="entry name" value="RNaseH-like_sf"/>
</dbReference>
<dbReference type="EMBL" id="CARXXK010000002">
    <property type="protein sequence ID" value="CAI6356629.1"/>
    <property type="molecule type" value="Genomic_DNA"/>
</dbReference>
<dbReference type="SUPFAM" id="SSF53098">
    <property type="entry name" value="Ribonuclease H-like"/>
    <property type="match status" value="1"/>
</dbReference>
<proteinExistence type="predicted"/>
<comment type="caution">
    <text evidence="2">The sequence shown here is derived from an EMBL/GenBank/DDBJ whole genome shotgun (WGS) entry which is preliminary data.</text>
</comment>
<reference evidence="2 3" key="1">
    <citation type="submission" date="2023-01" db="EMBL/GenBank/DDBJ databases">
        <authorList>
            <person name="Whitehead M."/>
        </authorList>
    </citation>
    <scope>NUCLEOTIDE SEQUENCE [LARGE SCALE GENOMIC DNA]</scope>
</reference>
<accession>A0AAV0WKX0</accession>
<organism evidence="2 3">
    <name type="scientific">Macrosiphum euphorbiae</name>
    <name type="common">potato aphid</name>
    <dbReference type="NCBI Taxonomy" id="13131"/>
    <lineage>
        <taxon>Eukaryota</taxon>
        <taxon>Metazoa</taxon>
        <taxon>Ecdysozoa</taxon>
        <taxon>Arthropoda</taxon>
        <taxon>Hexapoda</taxon>
        <taxon>Insecta</taxon>
        <taxon>Pterygota</taxon>
        <taxon>Neoptera</taxon>
        <taxon>Paraneoptera</taxon>
        <taxon>Hemiptera</taxon>
        <taxon>Sternorrhyncha</taxon>
        <taxon>Aphidomorpha</taxon>
        <taxon>Aphidoidea</taxon>
        <taxon>Aphididae</taxon>
        <taxon>Macrosiphini</taxon>
        <taxon>Macrosiphum</taxon>
    </lineage>
</organism>
<dbReference type="Proteomes" id="UP001160148">
    <property type="component" value="Unassembled WGS sequence"/>
</dbReference>
<name>A0AAV0WKX0_9HEMI</name>
<keyword evidence="3" id="KW-1185">Reference proteome</keyword>
<dbReference type="InterPro" id="IPR008906">
    <property type="entry name" value="HATC_C_dom"/>
</dbReference>